<feature type="binding site" evidence="4">
    <location>
        <begin position="133"/>
        <end position="137"/>
    </location>
    <ligand>
        <name>S-adenosyl-L-methionine</name>
        <dbReference type="ChEBI" id="CHEBI:59789"/>
    </ligand>
</feature>
<dbReference type="InterPro" id="IPR004556">
    <property type="entry name" value="HemK-like"/>
</dbReference>
<dbReference type="RefSeq" id="WP_073069087.1">
    <property type="nucleotide sequence ID" value="NZ_MPPI01000001.1"/>
</dbReference>
<dbReference type="GO" id="GO:0102559">
    <property type="term" value="F:peptide chain release factor N(5)-glutamine methyltransferase activity"/>
    <property type="evidence" value="ECO:0007669"/>
    <property type="project" value="UniProtKB-EC"/>
</dbReference>
<dbReference type="InterPro" id="IPR029063">
    <property type="entry name" value="SAM-dependent_MTases_sf"/>
</dbReference>
<dbReference type="NCBIfam" id="TIGR00536">
    <property type="entry name" value="hemK_fam"/>
    <property type="match status" value="1"/>
</dbReference>
<comment type="similarity">
    <text evidence="4">Belongs to the protein N5-glutamine methyltransferase family. PrmC subfamily.</text>
</comment>
<evidence type="ECO:0000256" key="3">
    <source>
        <dbReference type="ARBA" id="ARBA00022691"/>
    </source>
</evidence>
<comment type="caution">
    <text evidence="6">The sequence shown here is derived from an EMBL/GenBank/DDBJ whole genome shotgun (WGS) entry which is preliminary data.</text>
</comment>
<keyword evidence="2 4" id="KW-0808">Transferase</keyword>
<dbReference type="Proteomes" id="UP000238634">
    <property type="component" value="Unassembled WGS sequence"/>
</dbReference>
<evidence type="ECO:0000313" key="6">
    <source>
        <dbReference type="EMBL" id="PSB22066.1"/>
    </source>
</evidence>
<name>A0A2T1DNJ5_9CYAN</name>
<dbReference type="STRING" id="1920490.GCA_001895925_00800"/>
<dbReference type="Pfam" id="PF13847">
    <property type="entry name" value="Methyltransf_31"/>
    <property type="match status" value="1"/>
</dbReference>
<comment type="catalytic activity">
    <reaction evidence="4">
        <text>L-glutaminyl-[peptide chain release factor] + S-adenosyl-L-methionine = N(5)-methyl-L-glutaminyl-[peptide chain release factor] + S-adenosyl-L-homocysteine + H(+)</text>
        <dbReference type="Rhea" id="RHEA:42896"/>
        <dbReference type="Rhea" id="RHEA-COMP:10271"/>
        <dbReference type="Rhea" id="RHEA-COMP:10272"/>
        <dbReference type="ChEBI" id="CHEBI:15378"/>
        <dbReference type="ChEBI" id="CHEBI:30011"/>
        <dbReference type="ChEBI" id="CHEBI:57856"/>
        <dbReference type="ChEBI" id="CHEBI:59789"/>
        <dbReference type="ChEBI" id="CHEBI:61891"/>
        <dbReference type="EC" id="2.1.1.297"/>
    </reaction>
</comment>
<keyword evidence="1 4" id="KW-0489">Methyltransferase</keyword>
<feature type="binding site" evidence="4">
    <location>
        <position position="156"/>
    </location>
    <ligand>
        <name>S-adenosyl-L-methionine</name>
        <dbReference type="ChEBI" id="CHEBI:59789"/>
    </ligand>
</feature>
<protein>
    <recommendedName>
        <fullName evidence="4">Release factor glutamine methyltransferase</fullName>
        <shortName evidence="4">RF MTase</shortName>
        <ecNumber evidence="4">2.1.1.297</ecNumber>
    </recommendedName>
    <alternativeName>
        <fullName evidence="4">N5-glutamine methyltransferase PrmC</fullName>
    </alternativeName>
    <alternativeName>
        <fullName evidence="4">Protein-(glutamine-N5) MTase PrmC</fullName>
    </alternativeName>
    <alternativeName>
        <fullName evidence="4">Protein-glutamine N-methyltransferase PrmC</fullName>
    </alternativeName>
</protein>
<feature type="binding site" evidence="4">
    <location>
        <begin position="202"/>
        <end position="205"/>
    </location>
    <ligand>
        <name>substrate</name>
    </ligand>
</feature>
<comment type="function">
    <text evidence="4">Methylates the class 1 translation termination release factors RF1/PrfA and RF2/PrfB on the glutamine residue of the universally conserved GGQ motif.</text>
</comment>
<dbReference type="InterPro" id="IPR025714">
    <property type="entry name" value="Methyltranfer_dom"/>
</dbReference>
<dbReference type="EMBL" id="PVWG01000001">
    <property type="protein sequence ID" value="PSB22066.1"/>
    <property type="molecule type" value="Genomic_DNA"/>
</dbReference>
<accession>A0A2T1DNJ5</accession>
<proteinExistence type="inferred from homology"/>
<dbReference type="AlphaFoldDB" id="A0A2T1DNJ5"/>
<reference evidence="6 7" key="2">
    <citation type="submission" date="2018-03" db="EMBL/GenBank/DDBJ databases">
        <title>The ancient ancestry and fast evolution of plastids.</title>
        <authorList>
            <person name="Moore K.R."/>
            <person name="Magnabosco C."/>
            <person name="Momper L."/>
            <person name="Gold D.A."/>
            <person name="Bosak T."/>
            <person name="Fournier G.P."/>
        </authorList>
    </citation>
    <scope>NUCLEOTIDE SEQUENCE [LARGE SCALE GENOMIC DNA]</scope>
    <source>
        <strain evidence="6 7">ULC007</strain>
    </source>
</reference>
<dbReference type="PANTHER" id="PTHR47441">
    <property type="match status" value="1"/>
</dbReference>
<organism evidence="6 7">
    <name type="scientific">Phormidesmis priestleyi ULC007</name>
    <dbReference type="NCBI Taxonomy" id="1920490"/>
    <lineage>
        <taxon>Bacteria</taxon>
        <taxon>Bacillati</taxon>
        <taxon>Cyanobacteriota</taxon>
        <taxon>Cyanophyceae</taxon>
        <taxon>Leptolyngbyales</taxon>
        <taxon>Leptolyngbyaceae</taxon>
        <taxon>Phormidesmis</taxon>
    </lineage>
</organism>
<dbReference type="NCBIfam" id="TIGR03534">
    <property type="entry name" value="RF_mod_PrmC"/>
    <property type="match status" value="1"/>
</dbReference>
<evidence type="ECO:0000256" key="4">
    <source>
        <dbReference type="HAMAP-Rule" id="MF_02126"/>
    </source>
</evidence>
<feature type="domain" description="Methyltransferase" evidence="5">
    <location>
        <begin position="131"/>
        <end position="190"/>
    </location>
</feature>
<dbReference type="OrthoDB" id="9800643at2"/>
<dbReference type="HAMAP" id="MF_02126">
    <property type="entry name" value="RF_methyltr_PrmC"/>
    <property type="match status" value="1"/>
</dbReference>
<dbReference type="CDD" id="cd02440">
    <property type="entry name" value="AdoMet_MTases"/>
    <property type="match status" value="1"/>
</dbReference>
<gene>
    <name evidence="4 6" type="primary">prmC</name>
    <name evidence="6" type="ORF">C7B65_01245</name>
</gene>
<dbReference type="InterPro" id="IPR019874">
    <property type="entry name" value="RF_methyltr_PrmC"/>
</dbReference>
<keyword evidence="3 4" id="KW-0949">S-adenosyl-L-methionine</keyword>
<dbReference type="PROSITE" id="PS00092">
    <property type="entry name" value="N6_MTASE"/>
    <property type="match status" value="1"/>
</dbReference>
<sequence>MTCEISGLDLWQWRQEAQTSAIAAAILPSEVDWLLQELAGLDRLSLRLESFKHQPRITLKIPFSELKQRWRQRVEQRVPIQYLAGATPWRNFTLTVSPAVLIPRPETEQLIDFAVAAIVANPDLQTGAWADLGTGSGAIAIGLAEALPYAIVHAVDQSREALAIAQQNAQKLGFGDRIQFHQGNWLEPLEFLKGNLSGLVSNPPYIPSQMVRELQPEVTNHEPHLALDGGSDGLDCIRHLVTTAPEYLRFGGVWIVEMMAGQADAVTQLLKDHGSYGKIQIYRDLAGVERFATAIVTHQHGIILDKPISITDG</sequence>
<feature type="binding site" evidence="4">
    <location>
        <position position="202"/>
    </location>
    <ligand>
        <name>S-adenosyl-L-methionine</name>
        <dbReference type="ChEBI" id="CHEBI:59789"/>
    </ligand>
</feature>
<evidence type="ECO:0000256" key="1">
    <source>
        <dbReference type="ARBA" id="ARBA00022603"/>
    </source>
</evidence>
<dbReference type="SUPFAM" id="SSF53335">
    <property type="entry name" value="S-adenosyl-L-methionine-dependent methyltransferases"/>
    <property type="match status" value="1"/>
</dbReference>
<reference evidence="6 7" key="1">
    <citation type="submission" date="2018-02" db="EMBL/GenBank/DDBJ databases">
        <authorList>
            <person name="Cohen D.B."/>
            <person name="Kent A.D."/>
        </authorList>
    </citation>
    <scope>NUCLEOTIDE SEQUENCE [LARGE SCALE GENOMIC DNA]</scope>
    <source>
        <strain evidence="6 7">ULC007</strain>
    </source>
</reference>
<keyword evidence="7" id="KW-1185">Reference proteome</keyword>
<evidence type="ECO:0000256" key="2">
    <source>
        <dbReference type="ARBA" id="ARBA00022679"/>
    </source>
</evidence>
<evidence type="ECO:0000313" key="7">
    <source>
        <dbReference type="Proteomes" id="UP000238634"/>
    </source>
</evidence>
<dbReference type="Gene3D" id="3.40.50.150">
    <property type="entry name" value="Vaccinia Virus protein VP39"/>
    <property type="match status" value="1"/>
</dbReference>
<dbReference type="InterPro" id="IPR002052">
    <property type="entry name" value="DNA_methylase_N6_adenine_CS"/>
</dbReference>
<feature type="binding site" evidence="4">
    <location>
        <position position="185"/>
    </location>
    <ligand>
        <name>S-adenosyl-L-methionine</name>
        <dbReference type="ChEBI" id="CHEBI:59789"/>
    </ligand>
</feature>
<dbReference type="GO" id="GO:0032259">
    <property type="term" value="P:methylation"/>
    <property type="evidence" value="ECO:0007669"/>
    <property type="project" value="UniProtKB-KW"/>
</dbReference>
<dbReference type="PANTHER" id="PTHR47441:SF3">
    <property type="entry name" value="RELEASE FACTOR GLUTAMINE METHYLTRANSFERASE"/>
    <property type="match status" value="1"/>
</dbReference>
<dbReference type="EC" id="2.1.1.297" evidence="4"/>
<dbReference type="InterPro" id="IPR052663">
    <property type="entry name" value="RF_glutamine_MTase_cyano"/>
</dbReference>
<evidence type="ECO:0000259" key="5">
    <source>
        <dbReference type="Pfam" id="PF13847"/>
    </source>
</evidence>
<dbReference type="GO" id="GO:0003676">
    <property type="term" value="F:nucleic acid binding"/>
    <property type="evidence" value="ECO:0007669"/>
    <property type="project" value="InterPro"/>
</dbReference>